<organism evidence="1 2">
    <name type="scientific">Rubroshorea leprosula</name>
    <dbReference type="NCBI Taxonomy" id="152421"/>
    <lineage>
        <taxon>Eukaryota</taxon>
        <taxon>Viridiplantae</taxon>
        <taxon>Streptophyta</taxon>
        <taxon>Embryophyta</taxon>
        <taxon>Tracheophyta</taxon>
        <taxon>Spermatophyta</taxon>
        <taxon>Magnoliopsida</taxon>
        <taxon>eudicotyledons</taxon>
        <taxon>Gunneridae</taxon>
        <taxon>Pentapetalae</taxon>
        <taxon>rosids</taxon>
        <taxon>malvids</taxon>
        <taxon>Malvales</taxon>
        <taxon>Dipterocarpaceae</taxon>
        <taxon>Rubroshorea</taxon>
    </lineage>
</organism>
<evidence type="ECO:0000313" key="1">
    <source>
        <dbReference type="EMBL" id="GKV14768.1"/>
    </source>
</evidence>
<gene>
    <name evidence="1" type="ORF">SLEP1_g25588</name>
</gene>
<reference evidence="1 2" key="1">
    <citation type="journal article" date="2021" name="Commun. Biol.">
        <title>The genome of Shorea leprosula (Dipterocarpaceae) highlights the ecological relevance of drought in aseasonal tropical rainforests.</title>
        <authorList>
            <person name="Ng K.K.S."/>
            <person name="Kobayashi M.J."/>
            <person name="Fawcett J.A."/>
            <person name="Hatakeyama M."/>
            <person name="Paape T."/>
            <person name="Ng C.H."/>
            <person name="Ang C.C."/>
            <person name="Tnah L.H."/>
            <person name="Lee C.T."/>
            <person name="Nishiyama T."/>
            <person name="Sese J."/>
            <person name="O'Brien M.J."/>
            <person name="Copetti D."/>
            <person name="Mohd Noor M.I."/>
            <person name="Ong R.C."/>
            <person name="Putra M."/>
            <person name="Sireger I.Z."/>
            <person name="Indrioko S."/>
            <person name="Kosugi Y."/>
            <person name="Izuno A."/>
            <person name="Isagi Y."/>
            <person name="Lee S.L."/>
            <person name="Shimizu K.K."/>
        </authorList>
    </citation>
    <scope>NUCLEOTIDE SEQUENCE [LARGE SCALE GENOMIC DNA]</scope>
    <source>
        <strain evidence="1">214</strain>
    </source>
</reference>
<dbReference type="Proteomes" id="UP001054252">
    <property type="component" value="Unassembled WGS sequence"/>
</dbReference>
<keyword evidence="2" id="KW-1185">Reference proteome</keyword>
<dbReference type="AlphaFoldDB" id="A0AAV5JJK1"/>
<comment type="caution">
    <text evidence="1">The sequence shown here is derived from an EMBL/GenBank/DDBJ whole genome shotgun (WGS) entry which is preliminary data.</text>
</comment>
<accession>A0AAV5JJK1</accession>
<dbReference type="EMBL" id="BPVZ01000041">
    <property type="protein sequence ID" value="GKV14768.1"/>
    <property type="molecule type" value="Genomic_DNA"/>
</dbReference>
<sequence length="42" mass="4752">MRVNIFRALSGFQGFRWGNSLPALKVIRGNLQILLGYAFAVR</sequence>
<proteinExistence type="predicted"/>
<protein>
    <submittedName>
        <fullName evidence="1">Uncharacterized protein</fullName>
    </submittedName>
</protein>
<name>A0AAV5JJK1_9ROSI</name>
<evidence type="ECO:0000313" key="2">
    <source>
        <dbReference type="Proteomes" id="UP001054252"/>
    </source>
</evidence>